<gene>
    <name evidence="1" type="ORF">NTEN_LOCUS7478</name>
</gene>
<dbReference type="Proteomes" id="UP000479000">
    <property type="component" value="Unassembled WGS sequence"/>
</dbReference>
<name>A0A6H5GI53_9HEMI</name>
<dbReference type="AlphaFoldDB" id="A0A6H5GI53"/>
<evidence type="ECO:0000313" key="1">
    <source>
        <dbReference type="EMBL" id="CAB0001691.1"/>
    </source>
</evidence>
<reference evidence="1 2" key="1">
    <citation type="submission" date="2020-02" db="EMBL/GenBank/DDBJ databases">
        <authorList>
            <person name="Ferguson B K."/>
        </authorList>
    </citation>
    <scope>NUCLEOTIDE SEQUENCE [LARGE SCALE GENOMIC DNA]</scope>
</reference>
<dbReference type="EMBL" id="CADCXU010011295">
    <property type="protein sequence ID" value="CAB0001691.1"/>
    <property type="molecule type" value="Genomic_DNA"/>
</dbReference>
<keyword evidence="2" id="KW-1185">Reference proteome</keyword>
<organism evidence="1 2">
    <name type="scientific">Nesidiocoris tenuis</name>
    <dbReference type="NCBI Taxonomy" id="355587"/>
    <lineage>
        <taxon>Eukaryota</taxon>
        <taxon>Metazoa</taxon>
        <taxon>Ecdysozoa</taxon>
        <taxon>Arthropoda</taxon>
        <taxon>Hexapoda</taxon>
        <taxon>Insecta</taxon>
        <taxon>Pterygota</taxon>
        <taxon>Neoptera</taxon>
        <taxon>Paraneoptera</taxon>
        <taxon>Hemiptera</taxon>
        <taxon>Heteroptera</taxon>
        <taxon>Panheteroptera</taxon>
        <taxon>Cimicomorpha</taxon>
        <taxon>Miridae</taxon>
        <taxon>Dicyphina</taxon>
        <taxon>Nesidiocoris</taxon>
    </lineage>
</organism>
<evidence type="ECO:0000313" key="2">
    <source>
        <dbReference type="Proteomes" id="UP000479000"/>
    </source>
</evidence>
<sequence length="60" mass="6445">MPAIQLAVHQFEIGNSDRDIHCTIANGCALITRVGAFLTERRRKVAVSIFCKGNADDGSG</sequence>
<accession>A0A6H5GI53</accession>
<protein>
    <submittedName>
        <fullName evidence="1">Uncharacterized protein</fullName>
    </submittedName>
</protein>
<proteinExistence type="predicted"/>
<feature type="non-terminal residue" evidence="1">
    <location>
        <position position="60"/>
    </location>
</feature>